<feature type="domain" description="Zinc-ribbon" evidence="2">
    <location>
        <begin position="40"/>
        <end position="62"/>
    </location>
</feature>
<dbReference type="Pfam" id="PF13240">
    <property type="entry name" value="Zn_Ribbon_1"/>
    <property type="match status" value="1"/>
</dbReference>
<evidence type="ECO:0000313" key="4">
    <source>
        <dbReference type="Proteomes" id="UP000014285"/>
    </source>
</evidence>
<feature type="transmembrane region" description="Helical" evidence="1">
    <location>
        <begin position="6"/>
        <end position="26"/>
    </location>
</feature>
<gene>
    <name evidence="3" type="ORF">Lpl14_14429</name>
</gene>
<dbReference type="Gene3D" id="4.10.1060.50">
    <property type="match status" value="1"/>
</dbReference>
<feature type="transmembrane region" description="Helical" evidence="1">
    <location>
        <begin position="75"/>
        <end position="99"/>
    </location>
</feature>
<dbReference type="EMBL" id="ANKB01000090">
    <property type="protein sequence ID" value="EPC62713.1"/>
    <property type="molecule type" value="Genomic_DNA"/>
</dbReference>
<organism evidence="3 4">
    <name type="scientific">Lacticaseibacillus paracasei subsp. tolerans Lpl14</name>
    <dbReference type="NCBI Taxonomy" id="1256229"/>
    <lineage>
        <taxon>Bacteria</taxon>
        <taxon>Bacillati</taxon>
        <taxon>Bacillota</taxon>
        <taxon>Bacilli</taxon>
        <taxon>Lactobacillales</taxon>
        <taxon>Lactobacillaceae</taxon>
        <taxon>Lacticaseibacillus</taxon>
    </lineage>
</organism>
<evidence type="ECO:0000259" key="2">
    <source>
        <dbReference type="Pfam" id="PF13240"/>
    </source>
</evidence>
<name>A0A829GR86_LACPA</name>
<proteinExistence type="predicted"/>
<dbReference type="InterPro" id="IPR038587">
    <property type="entry name" value="Ribosomal_eL40_sf"/>
</dbReference>
<dbReference type="RefSeq" id="WP_016373376.1">
    <property type="nucleotide sequence ID" value="NZ_ANKB01000090.1"/>
</dbReference>
<comment type="caution">
    <text evidence="3">The sequence shown here is derived from an EMBL/GenBank/DDBJ whole genome shotgun (WGS) entry which is preliminary data.</text>
</comment>
<evidence type="ECO:0000313" key="3">
    <source>
        <dbReference type="EMBL" id="EPC62713.1"/>
    </source>
</evidence>
<dbReference type="InterPro" id="IPR026870">
    <property type="entry name" value="Zinc_ribbon_dom"/>
</dbReference>
<sequence>MSVKIVGTSAFILVFLILWAIISVIMSRQKSESQSSADLFCPNCGAKVLPDAKFCTVCGAKLNLVPKIVKKKHPAYIAIAITSGMSILLLLGMAGFSALSPTSHQASKQSQVTDPNQLSFENLSRKDQLRELVLYGFGNSKAFKEFDLSMWTVNPGPGLAVHAVTKNSYSVMPAGTGAGGFPEIKIQQVPDKSTNGIKTVIYFGNSTPGGFLPDPKSPVDVQDIDNYCNAQGGIKALNPIKFKDYRGTPPTEK</sequence>
<dbReference type="Proteomes" id="UP000014285">
    <property type="component" value="Unassembled WGS sequence"/>
</dbReference>
<accession>A0A829GR86</accession>
<keyword evidence="1" id="KW-0812">Transmembrane</keyword>
<reference evidence="3 4" key="1">
    <citation type="journal article" date="2013" name="PLoS ONE">
        <title>Lactobacillus paracasei comparative genomics: towards species pan-genome definition and exploitation of diversity.</title>
        <authorList>
            <person name="Smokvina T."/>
            <person name="Wels M."/>
            <person name="Polka J."/>
            <person name="Chervaux C."/>
            <person name="Brisse S."/>
            <person name="Boekhorst J."/>
            <person name="van Hylckama Vlieg J.E."/>
            <person name="Siezen R.J."/>
        </authorList>
    </citation>
    <scope>NUCLEOTIDE SEQUENCE [LARGE SCALE GENOMIC DNA]</scope>
    <source>
        <strain evidence="3 4">Lpl14</strain>
    </source>
</reference>
<keyword evidence="1" id="KW-0472">Membrane</keyword>
<evidence type="ECO:0000256" key="1">
    <source>
        <dbReference type="SAM" id="Phobius"/>
    </source>
</evidence>
<dbReference type="AlphaFoldDB" id="A0A829GR86"/>
<protein>
    <recommendedName>
        <fullName evidence="2">Zinc-ribbon domain-containing protein</fullName>
    </recommendedName>
</protein>
<keyword evidence="1" id="KW-1133">Transmembrane helix</keyword>